<dbReference type="InterPro" id="IPR033331">
    <property type="entry name" value="TMEM127"/>
</dbReference>
<evidence type="ECO:0000259" key="3">
    <source>
        <dbReference type="Pfam" id="PF20517"/>
    </source>
</evidence>
<evidence type="ECO:0000313" key="5">
    <source>
        <dbReference type="Proteomes" id="UP000001307"/>
    </source>
</evidence>
<dbReference type="OrthoDB" id="10277596at2759"/>
<feature type="transmembrane region" description="Helical" evidence="2">
    <location>
        <begin position="44"/>
        <end position="65"/>
    </location>
</feature>
<dbReference type="GO" id="GO:0032007">
    <property type="term" value="P:negative regulation of TOR signaling"/>
    <property type="evidence" value="ECO:0007669"/>
    <property type="project" value="InterPro"/>
</dbReference>
<dbReference type="AlphaFoldDB" id="E4XC86"/>
<keyword evidence="2" id="KW-0472">Membrane</keyword>
<keyword evidence="2" id="KW-1133">Transmembrane helix</keyword>
<dbReference type="GO" id="GO:0008285">
    <property type="term" value="P:negative regulation of cell population proliferation"/>
    <property type="evidence" value="ECO:0007669"/>
    <property type="project" value="InterPro"/>
</dbReference>
<dbReference type="InParanoid" id="E4XC86"/>
<evidence type="ECO:0000313" key="4">
    <source>
        <dbReference type="EMBL" id="CBY09211.1"/>
    </source>
</evidence>
<gene>
    <name evidence="4" type="ORF">GSOID_T00007741001</name>
</gene>
<sequence length="245" mass="27467">MVSFQNLQNEEEESETNTGDTEDENLIQSRFNFADKMKEKNLPAALATSVSISLLVAACFDPAVISLHGVDPEKFDLSYIGLSNVWSNELYLNDSISKVAVYGSLLMIFALVLEISCFIIEAGGFTVPLFVKLFRRYSVLHFFSVSLIMISAGLWFAFSESLVQELSSYPRFRGSKVSADFSRAYWYMISAAVTALLGAALNVLRIYDDSLEEDAQRLIPEELRHSYFIITRPPDNPQPPPYSAL</sequence>
<dbReference type="GO" id="GO:0016020">
    <property type="term" value="C:membrane"/>
    <property type="evidence" value="ECO:0007669"/>
    <property type="project" value="TreeGrafter"/>
</dbReference>
<keyword evidence="5" id="KW-1185">Reference proteome</keyword>
<keyword evidence="2" id="KW-0812">Transmembrane</keyword>
<reference evidence="4" key="1">
    <citation type="journal article" date="2010" name="Science">
        <title>Plasticity of animal genome architecture unmasked by rapid evolution of a pelagic tunicate.</title>
        <authorList>
            <person name="Denoeud F."/>
            <person name="Henriet S."/>
            <person name="Mungpakdee S."/>
            <person name="Aury J.M."/>
            <person name="Da Silva C."/>
            <person name="Brinkmann H."/>
            <person name="Mikhaleva J."/>
            <person name="Olsen L.C."/>
            <person name="Jubin C."/>
            <person name="Canestro C."/>
            <person name="Bouquet J.M."/>
            <person name="Danks G."/>
            <person name="Poulain J."/>
            <person name="Campsteijn C."/>
            <person name="Adamski M."/>
            <person name="Cross I."/>
            <person name="Yadetie F."/>
            <person name="Muffato M."/>
            <person name="Louis A."/>
            <person name="Butcher S."/>
            <person name="Tsagkogeorga G."/>
            <person name="Konrad A."/>
            <person name="Singh S."/>
            <person name="Jensen M.F."/>
            <person name="Cong E.H."/>
            <person name="Eikeseth-Otteraa H."/>
            <person name="Noel B."/>
            <person name="Anthouard V."/>
            <person name="Porcel B.M."/>
            <person name="Kachouri-Lafond R."/>
            <person name="Nishino A."/>
            <person name="Ugolini M."/>
            <person name="Chourrout P."/>
            <person name="Nishida H."/>
            <person name="Aasland R."/>
            <person name="Huzurbazar S."/>
            <person name="Westhof E."/>
            <person name="Delsuc F."/>
            <person name="Lehrach H."/>
            <person name="Reinhardt R."/>
            <person name="Weissenbach J."/>
            <person name="Roy S.W."/>
            <person name="Artiguenave F."/>
            <person name="Postlethwait J.H."/>
            <person name="Manak J.R."/>
            <person name="Thompson E.M."/>
            <person name="Jaillon O."/>
            <person name="Du Pasquier L."/>
            <person name="Boudinot P."/>
            <person name="Liberles D.A."/>
            <person name="Volff J.N."/>
            <person name="Philippe H."/>
            <person name="Lenhard B."/>
            <person name="Roest Crollius H."/>
            <person name="Wincker P."/>
            <person name="Chourrout D."/>
        </authorList>
    </citation>
    <scope>NUCLEOTIDE SEQUENCE [LARGE SCALE GENOMIC DNA]</scope>
</reference>
<feature type="domain" description="Transmembrane protein 127 transmembrane region" evidence="3">
    <location>
        <begin position="105"/>
        <end position="204"/>
    </location>
</feature>
<dbReference type="InterPro" id="IPR046795">
    <property type="entry name" value="TMEM127_TM"/>
</dbReference>
<feature type="transmembrane region" description="Helical" evidence="2">
    <location>
        <begin position="184"/>
        <end position="207"/>
    </location>
</feature>
<dbReference type="Pfam" id="PF20517">
    <property type="entry name" value="TMEM127"/>
    <property type="match status" value="1"/>
</dbReference>
<feature type="transmembrane region" description="Helical" evidence="2">
    <location>
        <begin position="99"/>
        <end position="127"/>
    </location>
</feature>
<dbReference type="EMBL" id="FN653035">
    <property type="protein sequence ID" value="CBY09211.1"/>
    <property type="molecule type" value="Genomic_DNA"/>
</dbReference>
<feature type="region of interest" description="Disordered" evidence="1">
    <location>
        <begin position="1"/>
        <end position="22"/>
    </location>
</feature>
<evidence type="ECO:0000256" key="2">
    <source>
        <dbReference type="SAM" id="Phobius"/>
    </source>
</evidence>
<dbReference type="PANTHER" id="PTHR28358:SF1">
    <property type="entry name" value="TRANSMEMBRANE PROTEIN 127"/>
    <property type="match status" value="1"/>
</dbReference>
<organism evidence="4">
    <name type="scientific">Oikopleura dioica</name>
    <name type="common">Tunicate</name>
    <dbReference type="NCBI Taxonomy" id="34765"/>
    <lineage>
        <taxon>Eukaryota</taxon>
        <taxon>Metazoa</taxon>
        <taxon>Chordata</taxon>
        <taxon>Tunicata</taxon>
        <taxon>Appendicularia</taxon>
        <taxon>Copelata</taxon>
        <taxon>Oikopleuridae</taxon>
        <taxon>Oikopleura</taxon>
    </lineage>
</organism>
<dbReference type="PANTHER" id="PTHR28358">
    <property type="entry name" value="TRANSMEMBRANE PROTEIN 127"/>
    <property type="match status" value="1"/>
</dbReference>
<feature type="compositionally biased region" description="Acidic residues" evidence="1">
    <location>
        <begin position="9"/>
        <end position="22"/>
    </location>
</feature>
<protein>
    <recommendedName>
        <fullName evidence="3">Transmembrane protein 127 transmembrane region domain-containing protein</fullName>
    </recommendedName>
</protein>
<feature type="transmembrane region" description="Helical" evidence="2">
    <location>
        <begin position="139"/>
        <end position="158"/>
    </location>
</feature>
<proteinExistence type="predicted"/>
<accession>E4XC86</accession>
<dbReference type="Proteomes" id="UP000001307">
    <property type="component" value="Unassembled WGS sequence"/>
</dbReference>
<name>E4XC86_OIKDI</name>
<evidence type="ECO:0000256" key="1">
    <source>
        <dbReference type="SAM" id="MobiDB-lite"/>
    </source>
</evidence>